<dbReference type="HOGENOM" id="CLU_013985_18_4_2"/>
<accession>A2SUB0</accession>
<dbReference type="PROSITE" id="PS51186">
    <property type="entry name" value="GNAT"/>
    <property type="match status" value="1"/>
</dbReference>
<evidence type="ECO:0000313" key="3">
    <source>
        <dbReference type="Proteomes" id="UP000000365"/>
    </source>
</evidence>
<dbReference type="eggNOG" id="arCOG00834">
    <property type="taxonomic scope" value="Archaea"/>
</dbReference>
<dbReference type="InterPro" id="IPR000182">
    <property type="entry name" value="GNAT_dom"/>
</dbReference>
<evidence type="ECO:0000313" key="2">
    <source>
        <dbReference type="EMBL" id="ABN07916.1"/>
    </source>
</evidence>
<gene>
    <name evidence="2" type="ordered locus">Mlab_1755</name>
</gene>
<reference evidence="2 3" key="1">
    <citation type="journal article" date="2009" name="Stand. Genomic Sci.">
        <title>Complete genome sequence of Methanocorpusculum labreanum type strain Z.</title>
        <authorList>
            <person name="Anderson I.J."/>
            <person name="Sieprawska-Lupa M."/>
            <person name="Goltsman E."/>
            <person name="Lapidus A."/>
            <person name="Copeland A."/>
            <person name="Glavina Del Rio T."/>
            <person name="Tice H."/>
            <person name="Dalin E."/>
            <person name="Barry K."/>
            <person name="Pitluck S."/>
            <person name="Hauser L."/>
            <person name="Land M."/>
            <person name="Lucas S."/>
            <person name="Richardson P."/>
            <person name="Whitman W.B."/>
            <person name="Kyrpides N.C."/>
        </authorList>
    </citation>
    <scope>NUCLEOTIDE SEQUENCE [LARGE SCALE GENOMIC DNA]</scope>
    <source>
        <strain evidence="3">ATCC 43576 / DSM 4855 / Z</strain>
    </source>
</reference>
<dbReference type="STRING" id="410358.Mlab_1755"/>
<proteinExistence type="predicted"/>
<organism evidence="2 3">
    <name type="scientific">Methanocorpusculum labreanum (strain ATCC 43576 / DSM 4855 / Z)</name>
    <dbReference type="NCBI Taxonomy" id="410358"/>
    <lineage>
        <taxon>Archaea</taxon>
        <taxon>Methanobacteriati</taxon>
        <taxon>Methanobacteriota</taxon>
        <taxon>Stenosarchaea group</taxon>
        <taxon>Methanomicrobia</taxon>
        <taxon>Methanomicrobiales</taxon>
        <taxon>Methanocorpusculaceae</taxon>
        <taxon>Methanocorpusculum</taxon>
    </lineage>
</organism>
<dbReference type="AlphaFoldDB" id="A2SUB0"/>
<dbReference type="InterPro" id="IPR051556">
    <property type="entry name" value="N-term/lysine_N-AcTrnsfr"/>
</dbReference>
<dbReference type="EMBL" id="CP000559">
    <property type="protein sequence ID" value="ABN07916.1"/>
    <property type="molecule type" value="Genomic_DNA"/>
</dbReference>
<name>A2SUB0_METLZ</name>
<keyword evidence="3" id="KW-1185">Reference proteome</keyword>
<feature type="domain" description="N-acetyltransferase" evidence="1">
    <location>
        <begin position="8"/>
        <end position="172"/>
    </location>
</feature>
<dbReference type="OrthoDB" id="51421at2157"/>
<evidence type="ECO:0000259" key="1">
    <source>
        <dbReference type="PROSITE" id="PS51186"/>
    </source>
</evidence>
<dbReference type="PANTHER" id="PTHR42919">
    <property type="entry name" value="N-ALPHA-ACETYLTRANSFERASE"/>
    <property type="match status" value="1"/>
</dbReference>
<dbReference type="PANTHER" id="PTHR42919:SF40">
    <property type="entry name" value="FAMILY ACETYLTRANSFERASE, PUTATIVE-RELATED"/>
    <property type="match status" value="1"/>
</dbReference>
<dbReference type="Proteomes" id="UP000000365">
    <property type="component" value="Chromosome"/>
</dbReference>
<dbReference type="Gene3D" id="3.40.630.30">
    <property type="match status" value="1"/>
</dbReference>
<protein>
    <submittedName>
        <fullName evidence="2">GCN5-related N-acetyltransferase</fullName>
    </submittedName>
</protein>
<dbReference type="RefSeq" id="WP_011834119.1">
    <property type="nucleotide sequence ID" value="NC_008942.1"/>
</dbReference>
<dbReference type="SUPFAM" id="SSF55729">
    <property type="entry name" value="Acyl-CoA N-acyltransferases (Nat)"/>
    <property type="match status" value="1"/>
</dbReference>
<dbReference type="Pfam" id="PF00583">
    <property type="entry name" value="Acetyltransf_1"/>
    <property type="match status" value="1"/>
</dbReference>
<sequence length="172" mass="19601">MQTSDPRILLTPVRTAEEIQTVADLAEKVWTEHYTSLIGSAQVVYMIEKFQSVPAITEQIQKGYRYYLMQYNGISVGYTAILLEPSEKSLFLSKIYVEKAYRGKHITSQTIFALKEICREEGLEKIWLTVNKGNHSSIAVYEHLGFVKVRDVVTDIGEGYVMDDHIMEATIS</sequence>
<dbReference type="GO" id="GO:0016747">
    <property type="term" value="F:acyltransferase activity, transferring groups other than amino-acyl groups"/>
    <property type="evidence" value="ECO:0007669"/>
    <property type="project" value="InterPro"/>
</dbReference>
<dbReference type="KEGG" id="mla:Mlab_1755"/>
<keyword evidence="2" id="KW-0808">Transferase</keyword>
<dbReference type="GeneID" id="4795625"/>
<dbReference type="CDD" id="cd04301">
    <property type="entry name" value="NAT_SF"/>
    <property type="match status" value="1"/>
</dbReference>
<dbReference type="InterPro" id="IPR016181">
    <property type="entry name" value="Acyl_CoA_acyltransferase"/>
</dbReference>